<dbReference type="EMBL" id="JABSTQ010009604">
    <property type="protein sequence ID" value="KAG0427659.1"/>
    <property type="molecule type" value="Genomic_DNA"/>
</dbReference>
<sequence>MQRGGKRFPSGHPAVRDARNCGAGLNQVGTAGSRPAVSSIHPAPRQRGPRDHAMGDGQNGPITTSGRASTTTAHPTPSSGTKKKRQRANRSSTLTRSMQQSVVVMGAGREAQEMRKPNSVPALS</sequence>
<accession>A0AC60Q280</accession>
<keyword evidence="2" id="KW-1185">Reference proteome</keyword>
<gene>
    <name evidence="1" type="ORF">HPB47_025314</name>
</gene>
<comment type="caution">
    <text evidence="1">The sequence shown here is derived from an EMBL/GenBank/DDBJ whole genome shotgun (WGS) entry which is preliminary data.</text>
</comment>
<reference evidence="1 2" key="1">
    <citation type="journal article" date="2020" name="Cell">
        <title>Large-Scale Comparative Analyses of Tick Genomes Elucidate Their Genetic Diversity and Vector Capacities.</title>
        <authorList>
            <consortium name="Tick Genome and Microbiome Consortium (TIGMIC)"/>
            <person name="Jia N."/>
            <person name="Wang J."/>
            <person name="Shi W."/>
            <person name="Du L."/>
            <person name="Sun Y."/>
            <person name="Zhan W."/>
            <person name="Jiang J.F."/>
            <person name="Wang Q."/>
            <person name="Zhang B."/>
            <person name="Ji P."/>
            <person name="Bell-Sakyi L."/>
            <person name="Cui X.M."/>
            <person name="Yuan T.T."/>
            <person name="Jiang B.G."/>
            <person name="Yang W.F."/>
            <person name="Lam T.T."/>
            <person name="Chang Q.C."/>
            <person name="Ding S.J."/>
            <person name="Wang X.J."/>
            <person name="Zhu J.G."/>
            <person name="Ruan X.D."/>
            <person name="Zhao L."/>
            <person name="Wei J.T."/>
            <person name="Ye R.Z."/>
            <person name="Que T.C."/>
            <person name="Du C.H."/>
            <person name="Zhou Y.H."/>
            <person name="Cheng J.X."/>
            <person name="Dai P.F."/>
            <person name="Guo W.B."/>
            <person name="Han X.H."/>
            <person name="Huang E.J."/>
            <person name="Li L.F."/>
            <person name="Wei W."/>
            <person name="Gao Y.C."/>
            <person name="Liu J.Z."/>
            <person name="Shao H.Z."/>
            <person name="Wang X."/>
            <person name="Wang C.C."/>
            <person name="Yang T.C."/>
            <person name="Huo Q.B."/>
            <person name="Li W."/>
            <person name="Chen H.Y."/>
            <person name="Chen S.E."/>
            <person name="Zhou L.G."/>
            <person name="Ni X.B."/>
            <person name="Tian J.H."/>
            <person name="Sheng Y."/>
            <person name="Liu T."/>
            <person name="Pan Y.S."/>
            <person name="Xia L.Y."/>
            <person name="Li J."/>
            <person name="Zhao F."/>
            <person name="Cao W.C."/>
        </authorList>
    </citation>
    <scope>NUCLEOTIDE SEQUENCE [LARGE SCALE GENOMIC DNA]</scope>
    <source>
        <strain evidence="1">Iper-2018</strain>
    </source>
</reference>
<name>A0AC60Q280_IXOPE</name>
<proteinExistence type="predicted"/>
<evidence type="ECO:0000313" key="2">
    <source>
        <dbReference type="Proteomes" id="UP000805193"/>
    </source>
</evidence>
<dbReference type="Proteomes" id="UP000805193">
    <property type="component" value="Unassembled WGS sequence"/>
</dbReference>
<protein>
    <submittedName>
        <fullName evidence="1">Uncharacterized protein</fullName>
    </submittedName>
</protein>
<organism evidence="1 2">
    <name type="scientific">Ixodes persulcatus</name>
    <name type="common">Taiga tick</name>
    <dbReference type="NCBI Taxonomy" id="34615"/>
    <lineage>
        <taxon>Eukaryota</taxon>
        <taxon>Metazoa</taxon>
        <taxon>Ecdysozoa</taxon>
        <taxon>Arthropoda</taxon>
        <taxon>Chelicerata</taxon>
        <taxon>Arachnida</taxon>
        <taxon>Acari</taxon>
        <taxon>Parasitiformes</taxon>
        <taxon>Ixodida</taxon>
        <taxon>Ixodoidea</taxon>
        <taxon>Ixodidae</taxon>
        <taxon>Ixodinae</taxon>
        <taxon>Ixodes</taxon>
    </lineage>
</organism>
<evidence type="ECO:0000313" key="1">
    <source>
        <dbReference type="EMBL" id="KAG0427659.1"/>
    </source>
</evidence>